<keyword evidence="2" id="KW-1185">Reference proteome</keyword>
<gene>
    <name evidence="1" type="ORF">SCP_0706510</name>
</gene>
<sequence>MPSHYTQRRAAPFLVAFIFLCAGSWVLLHRMTQHPSTPGSLLAAWLPDYQCTRRPQSSTGPQAPLDDQQVARMPVRHTRIAVASGYQHHFEVYLTLVSTLERVFGKLGARGAGASVSVYSPPYGYRFQEVADEIGLHHGAHYPIERLVPDLSDVTGDGAIDMVVFGTCELDINWFSEALLAAWDARDEAHKFQLVCFAHSVRDDTQWQGHITEWARRGAFRVLTLGDQVTEGYRRLFAGLADDPDPRIYTAGYEYVAVDTHVPVLDLPHLPPPPANRTLARAVIQGTFEAYRRDYDTIFRELIADLTVDPGVWGYLPLDGRAAFAPDPHAPRARFELLLVGSGEIEVPGELAGVVSVHRDLDYPEFYALIAGADVLLPAFSQFGYYDNQASFTTSTAVQLNIPMLVTNRTRRAYGYLDDPRAVITRPAAMHDVAALRALRTGDAAPFDDDGGPARVRAAVREMLAAGWVRPRAGFEAYKREVWRRNERVSERLVRDL</sequence>
<dbReference type="InParanoid" id="A0A401GUQ5"/>
<dbReference type="GeneID" id="38782381"/>
<dbReference type="STRING" id="139825.A0A401GUQ5"/>
<proteinExistence type="predicted"/>
<name>A0A401GUQ5_9APHY</name>
<organism evidence="1 2">
    <name type="scientific">Sparassis crispa</name>
    <dbReference type="NCBI Taxonomy" id="139825"/>
    <lineage>
        <taxon>Eukaryota</taxon>
        <taxon>Fungi</taxon>
        <taxon>Dikarya</taxon>
        <taxon>Basidiomycota</taxon>
        <taxon>Agaricomycotina</taxon>
        <taxon>Agaricomycetes</taxon>
        <taxon>Polyporales</taxon>
        <taxon>Sparassidaceae</taxon>
        <taxon>Sparassis</taxon>
    </lineage>
</organism>
<dbReference type="OrthoDB" id="549336at2759"/>
<dbReference type="AlphaFoldDB" id="A0A401GUQ5"/>
<accession>A0A401GUQ5</accession>
<reference evidence="1 2" key="1">
    <citation type="journal article" date="2018" name="Sci. Rep.">
        <title>Genome sequence of the cauliflower mushroom Sparassis crispa (Hanabiratake) and its association with beneficial usage.</title>
        <authorList>
            <person name="Kiyama R."/>
            <person name="Furutani Y."/>
            <person name="Kawaguchi K."/>
            <person name="Nakanishi T."/>
        </authorList>
    </citation>
    <scope>NUCLEOTIDE SEQUENCE [LARGE SCALE GENOMIC DNA]</scope>
</reference>
<comment type="caution">
    <text evidence="1">The sequence shown here is derived from an EMBL/GenBank/DDBJ whole genome shotgun (WGS) entry which is preliminary data.</text>
</comment>
<dbReference type="Proteomes" id="UP000287166">
    <property type="component" value="Unassembled WGS sequence"/>
</dbReference>
<protein>
    <recommendedName>
        <fullName evidence="3">Glycosyltransferase family 1 protein</fullName>
    </recommendedName>
</protein>
<dbReference type="EMBL" id="BFAD01000007">
    <property type="protein sequence ID" value="GBE85464.1"/>
    <property type="molecule type" value="Genomic_DNA"/>
</dbReference>
<dbReference type="RefSeq" id="XP_027616377.1">
    <property type="nucleotide sequence ID" value="XM_027760576.1"/>
</dbReference>
<evidence type="ECO:0000313" key="1">
    <source>
        <dbReference type="EMBL" id="GBE85464.1"/>
    </source>
</evidence>
<evidence type="ECO:0000313" key="2">
    <source>
        <dbReference type="Proteomes" id="UP000287166"/>
    </source>
</evidence>
<evidence type="ECO:0008006" key="3">
    <source>
        <dbReference type="Google" id="ProtNLM"/>
    </source>
</evidence>